<feature type="compositionally biased region" description="Polar residues" evidence="3">
    <location>
        <begin position="1"/>
        <end position="19"/>
    </location>
</feature>
<evidence type="ECO:0000256" key="2">
    <source>
        <dbReference type="ARBA" id="ARBA00022833"/>
    </source>
</evidence>
<dbReference type="EMBL" id="KQ257457">
    <property type="protein sequence ID" value="KNC99635.1"/>
    <property type="molecule type" value="Genomic_DNA"/>
</dbReference>
<dbReference type="GO" id="GO:0019239">
    <property type="term" value="F:deaminase activity"/>
    <property type="evidence" value="ECO:0007669"/>
    <property type="project" value="UniProtKB-ARBA"/>
</dbReference>
<evidence type="ECO:0000313" key="6">
    <source>
        <dbReference type="Proteomes" id="UP000053201"/>
    </source>
</evidence>
<keyword evidence="1" id="KW-0479">Metal-binding</keyword>
<proteinExistence type="predicted"/>
<protein>
    <recommendedName>
        <fullName evidence="4">CMP/dCMP-type deaminase domain-containing protein</fullName>
    </recommendedName>
</protein>
<dbReference type="AlphaFoldDB" id="A0A0L0HDW3"/>
<keyword evidence="6" id="KW-1185">Reference proteome</keyword>
<dbReference type="PROSITE" id="PS00903">
    <property type="entry name" value="CYT_DCMP_DEAMINASES_1"/>
    <property type="match status" value="1"/>
</dbReference>
<dbReference type="OrthoDB" id="6710946at2759"/>
<evidence type="ECO:0000259" key="4">
    <source>
        <dbReference type="Pfam" id="PF00383"/>
    </source>
</evidence>
<name>A0A0L0HDW3_SPIPD</name>
<dbReference type="RefSeq" id="XP_016607675.1">
    <property type="nucleotide sequence ID" value="XM_016753259.1"/>
</dbReference>
<dbReference type="InParanoid" id="A0A0L0HDW3"/>
<accession>A0A0L0HDW3</accession>
<dbReference type="GO" id="GO:0008270">
    <property type="term" value="F:zinc ion binding"/>
    <property type="evidence" value="ECO:0007669"/>
    <property type="project" value="InterPro"/>
</dbReference>
<dbReference type="Pfam" id="PF00383">
    <property type="entry name" value="dCMP_cyt_deam_1"/>
    <property type="match status" value="1"/>
</dbReference>
<dbReference type="GeneID" id="27688439"/>
<feature type="domain" description="CMP/dCMP-type deaminase" evidence="4">
    <location>
        <begin position="57"/>
        <end position="168"/>
    </location>
</feature>
<evidence type="ECO:0000313" key="5">
    <source>
        <dbReference type="EMBL" id="KNC99635.1"/>
    </source>
</evidence>
<dbReference type="SUPFAM" id="SSF53927">
    <property type="entry name" value="Cytidine deaminase-like"/>
    <property type="match status" value="1"/>
</dbReference>
<keyword evidence="2" id="KW-0862">Zinc</keyword>
<dbReference type="InterPro" id="IPR002125">
    <property type="entry name" value="CMP_dCMP_dom"/>
</dbReference>
<organism evidence="5 6">
    <name type="scientific">Spizellomyces punctatus (strain DAOM BR117)</name>
    <dbReference type="NCBI Taxonomy" id="645134"/>
    <lineage>
        <taxon>Eukaryota</taxon>
        <taxon>Fungi</taxon>
        <taxon>Fungi incertae sedis</taxon>
        <taxon>Chytridiomycota</taxon>
        <taxon>Chytridiomycota incertae sedis</taxon>
        <taxon>Chytridiomycetes</taxon>
        <taxon>Spizellomycetales</taxon>
        <taxon>Spizellomycetaceae</taxon>
        <taxon>Spizellomyces</taxon>
    </lineage>
</organism>
<dbReference type="eggNOG" id="ENOG502S8JJ">
    <property type="taxonomic scope" value="Eukaryota"/>
</dbReference>
<dbReference type="VEuPathDB" id="FungiDB:SPPG_05020"/>
<dbReference type="STRING" id="645134.A0A0L0HDW3"/>
<dbReference type="Gene3D" id="3.40.140.10">
    <property type="entry name" value="Cytidine Deaminase, domain 2"/>
    <property type="match status" value="1"/>
</dbReference>
<feature type="region of interest" description="Disordered" evidence="3">
    <location>
        <begin position="1"/>
        <end position="21"/>
    </location>
</feature>
<reference evidence="5 6" key="1">
    <citation type="submission" date="2009-08" db="EMBL/GenBank/DDBJ databases">
        <title>The Genome Sequence of Spizellomyces punctatus strain DAOM BR117.</title>
        <authorList>
            <consortium name="The Broad Institute Genome Sequencing Platform"/>
            <person name="Russ C."/>
            <person name="Cuomo C."/>
            <person name="Shea T."/>
            <person name="Young S.K."/>
            <person name="Zeng Q."/>
            <person name="Koehrsen M."/>
            <person name="Haas B."/>
            <person name="Borodovsky M."/>
            <person name="Guigo R."/>
            <person name="Alvarado L."/>
            <person name="Berlin A."/>
            <person name="Bochicchio J."/>
            <person name="Borenstein D."/>
            <person name="Chapman S."/>
            <person name="Chen Z."/>
            <person name="Engels R."/>
            <person name="Freedman E."/>
            <person name="Gellesch M."/>
            <person name="Goldberg J."/>
            <person name="Griggs A."/>
            <person name="Gujja S."/>
            <person name="Heiman D."/>
            <person name="Hepburn T."/>
            <person name="Howarth C."/>
            <person name="Jen D."/>
            <person name="Larson L."/>
            <person name="Lewis B."/>
            <person name="Mehta T."/>
            <person name="Park D."/>
            <person name="Pearson M."/>
            <person name="Roberts A."/>
            <person name="Saif S."/>
            <person name="Shenoy N."/>
            <person name="Sisk P."/>
            <person name="Stolte C."/>
            <person name="Sykes S."/>
            <person name="Thomson T."/>
            <person name="Walk T."/>
            <person name="White J."/>
            <person name="Yandava C."/>
            <person name="Burger G."/>
            <person name="Gray M.W."/>
            <person name="Holland P.W.H."/>
            <person name="King N."/>
            <person name="Lang F.B.F."/>
            <person name="Roger A.J."/>
            <person name="Ruiz-Trillo I."/>
            <person name="Lander E."/>
            <person name="Nusbaum C."/>
        </authorList>
    </citation>
    <scope>NUCLEOTIDE SEQUENCE [LARGE SCALE GENOMIC DNA]</scope>
    <source>
        <strain evidence="5 6">DAOM BR117</strain>
    </source>
</reference>
<dbReference type="GO" id="GO:0006139">
    <property type="term" value="P:nucleobase-containing compound metabolic process"/>
    <property type="evidence" value="ECO:0007669"/>
    <property type="project" value="UniProtKB-ARBA"/>
</dbReference>
<dbReference type="InterPro" id="IPR016192">
    <property type="entry name" value="APOBEC/CMP_deaminase_Zn-bd"/>
</dbReference>
<dbReference type="Proteomes" id="UP000053201">
    <property type="component" value="Unassembled WGS sequence"/>
</dbReference>
<dbReference type="InterPro" id="IPR016193">
    <property type="entry name" value="Cytidine_deaminase-like"/>
</dbReference>
<evidence type="ECO:0000256" key="1">
    <source>
        <dbReference type="ARBA" id="ARBA00022723"/>
    </source>
</evidence>
<sequence>MDTADTLQPATGGTNSFPSEANVIAPAKRKVKIPPITAPPSTHSEINTYDWRYDPDMSFDDNYIDLACLVARNSLSQKGHMGAVLIEPPSTLNTASNILLLATNVPVYPPPPSKNMKASAEIHAEANAVSSCARQGIKTSGAWAYITFPPCKECFMLLVYAGIKRIVFRRKVVAEGMWDVAKAWGVELVERRDMEQDANGAERCREWVRMWEEKRGEPDGIDAAAAIPSKRKIESVDNSQVMPINVTNGAA</sequence>
<dbReference type="GO" id="GO:0016814">
    <property type="term" value="F:hydrolase activity, acting on carbon-nitrogen (but not peptide) bonds, in cyclic amidines"/>
    <property type="evidence" value="ECO:0007669"/>
    <property type="project" value="UniProtKB-ARBA"/>
</dbReference>
<gene>
    <name evidence="5" type="ORF">SPPG_05020</name>
</gene>
<evidence type="ECO:0000256" key="3">
    <source>
        <dbReference type="SAM" id="MobiDB-lite"/>
    </source>
</evidence>